<proteinExistence type="inferred from homology"/>
<dbReference type="Proteomes" id="UP001341840">
    <property type="component" value="Unassembled WGS sequence"/>
</dbReference>
<feature type="domain" description="MSP" evidence="4">
    <location>
        <begin position="80"/>
        <end position="199"/>
    </location>
</feature>
<reference evidence="5 6" key="1">
    <citation type="journal article" date="2023" name="Plants (Basel)">
        <title>Bridging the Gap: Combining Genomics and Transcriptomics Approaches to Understand Stylosanthes scabra, an Orphan Legume from the Brazilian Caatinga.</title>
        <authorList>
            <person name="Ferreira-Neto J.R.C."/>
            <person name="da Silva M.D."/>
            <person name="Binneck E."/>
            <person name="de Melo N.F."/>
            <person name="da Silva R.H."/>
            <person name="de Melo A.L.T.M."/>
            <person name="Pandolfi V."/>
            <person name="Bustamante F.O."/>
            <person name="Brasileiro-Vidal A.C."/>
            <person name="Benko-Iseppon A.M."/>
        </authorList>
    </citation>
    <scope>NUCLEOTIDE SEQUENCE [LARGE SCALE GENOMIC DNA]</scope>
    <source>
        <tissue evidence="5">Leaves</tissue>
    </source>
</reference>
<name>A0ABU6XSU9_9FABA</name>
<feature type="region of interest" description="Disordered" evidence="3">
    <location>
        <begin position="174"/>
        <end position="201"/>
    </location>
</feature>
<accession>A0ABU6XSU9</accession>
<keyword evidence="2" id="KW-0175">Coiled coil</keyword>
<dbReference type="SUPFAM" id="SSF49354">
    <property type="entry name" value="PapD-like"/>
    <property type="match status" value="1"/>
</dbReference>
<protein>
    <recommendedName>
        <fullName evidence="4">MSP domain-containing protein</fullName>
    </recommendedName>
</protein>
<dbReference type="Gene3D" id="2.60.40.10">
    <property type="entry name" value="Immunoglobulins"/>
    <property type="match status" value="1"/>
</dbReference>
<comment type="caution">
    <text evidence="5">The sequence shown here is derived from an EMBL/GenBank/DDBJ whole genome shotgun (WGS) entry which is preliminary data.</text>
</comment>
<evidence type="ECO:0000313" key="5">
    <source>
        <dbReference type="EMBL" id="MED6200279.1"/>
    </source>
</evidence>
<evidence type="ECO:0000256" key="1">
    <source>
        <dbReference type="ARBA" id="ARBA00008932"/>
    </source>
</evidence>
<dbReference type="InterPro" id="IPR016763">
    <property type="entry name" value="VAP"/>
</dbReference>
<organism evidence="5 6">
    <name type="scientific">Stylosanthes scabra</name>
    <dbReference type="NCBI Taxonomy" id="79078"/>
    <lineage>
        <taxon>Eukaryota</taxon>
        <taxon>Viridiplantae</taxon>
        <taxon>Streptophyta</taxon>
        <taxon>Embryophyta</taxon>
        <taxon>Tracheophyta</taxon>
        <taxon>Spermatophyta</taxon>
        <taxon>Magnoliopsida</taxon>
        <taxon>eudicotyledons</taxon>
        <taxon>Gunneridae</taxon>
        <taxon>Pentapetalae</taxon>
        <taxon>rosids</taxon>
        <taxon>fabids</taxon>
        <taxon>Fabales</taxon>
        <taxon>Fabaceae</taxon>
        <taxon>Papilionoideae</taxon>
        <taxon>50 kb inversion clade</taxon>
        <taxon>dalbergioids sensu lato</taxon>
        <taxon>Dalbergieae</taxon>
        <taxon>Pterocarpus clade</taxon>
        <taxon>Stylosanthes</taxon>
    </lineage>
</organism>
<feature type="region of interest" description="Disordered" evidence="3">
    <location>
        <begin position="1"/>
        <end position="20"/>
    </location>
</feature>
<dbReference type="InterPro" id="IPR000535">
    <property type="entry name" value="MSP_dom"/>
</dbReference>
<evidence type="ECO:0000256" key="3">
    <source>
        <dbReference type="SAM" id="MobiDB-lite"/>
    </source>
</evidence>
<dbReference type="InterPro" id="IPR013783">
    <property type="entry name" value="Ig-like_fold"/>
</dbReference>
<evidence type="ECO:0000256" key="2">
    <source>
        <dbReference type="SAM" id="Coils"/>
    </source>
</evidence>
<dbReference type="InterPro" id="IPR008962">
    <property type="entry name" value="PapD-like_sf"/>
</dbReference>
<dbReference type="PANTHER" id="PTHR10809:SF45">
    <property type="entry name" value="VESICLE-ASSOCIATED PROTEIN 2-2"/>
    <property type="match status" value="1"/>
</dbReference>
<keyword evidence="6" id="KW-1185">Reference proteome</keyword>
<dbReference type="PANTHER" id="PTHR10809">
    <property type="entry name" value="VESICLE-ASSOCIATED MEMBRANE PROTEIN-ASSOCIATED PROTEIN"/>
    <property type="match status" value="1"/>
</dbReference>
<gene>
    <name evidence="5" type="ORF">PIB30_083515</name>
</gene>
<comment type="similarity">
    <text evidence="1">Belongs to the VAMP-associated protein (VAP) (TC 9.B.17) family.</text>
</comment>
<evidence type="ECO:0000313" key="6">
    <source>
        <dbReference type="Proteomes" id="UP001341840"/>
    </source>
</evidence>
<dbReference type="Pfam" id="PF00635">
    <property type="entry name" value="Motile_Sperm"/>
    <property type="match status" value="1"/>
</dbReference>
<feature type="compositionally biased region" description="Acidic residues" evidence="3">
    <location>
        <begin position="1"/>
        <end position="10"/>
    </location>
</feature>
<dbReference type="EMBL" id="JASCZI010212771">
    <property type="protein sequence ID" value="MED6200279.1"/>
    <property type="molecule type" value="Genomic_DNA"/>
</dbReference>
<feature type="coiled-coil region" evidence="2">
    <location>
        <begin position="274"/>
        <end position="322"/>
    </location>
</feature>
<dbReference type="PROSITE" id="PS50202">
    <property type="entry name" value="MSP"/>
    <property type="match status" value="1"/>
</dbReference>
<sequence>MEEEEEDGNEDSGSNAVLTPPLKRERRSQSLILSFNRNHDSALKKLLTTTCSNFLRATSLSFFFFSANRFFGVIMSKVHLLEIEPKELKFIFELKKQSSCSVQLTNMTNHYVAFKVKTTSPKKYSVRPNVGVLSPKASCEFIVTMQAQRAIPLDLECRDKFLIQSTMVSSETASEDVTSSLKHTTDEIQSPEPMVLKNPDLKNPDHHMFKELLKLDEDQDFKPTEHIEDVEELKPEKEAELDMSEDLELETVKNVKELKPEKEPELTVVKGIEELKLMKAIEEMKLKLDGLESKLNESAVTISKLTEERRLSNQETKILQEKLVEVTKRSPRKVQVGFPFLYVFYNHVCLRFCIWKIAIRNKLVKEDKKLRKAKKLVHTWLTAFTELRRRQRNF</sequence>
<evidence type="ECO:0000259" key="4">
    <source>
        <dbReference type="PROSITE" id="PS50202"/>
    </source>
</evidence>